<organism evidence="2 3">
    <name type="scientific">Parvularcula mediterranea</name>
    <dbReference type="NCBI Taxonomy" id="2732508"/>
    <lineage>
        <taxon>Bacteria</taxon>
        <taxon>Pseudomonadati</taxon>
        <taxon>Pseudomonadota</taxon>
        <taxon>Alphaproteobacteria</taxon>
        <taxon>Parvularculales</taxon>
        <taxon>Parvularculaceae</taxon>
        <taxon>Parvularcula</taxon>
    </lineage>
</organism>
<accession>A0A7Y3RNC0</accession>
<dbReference type="EMBL" id="JABFCX010000003">
    <property type="protein sequence ID" value="NNU16800.1"/>
    <property type="molecule type" value="Genomic_DNA"/>
</dbReference>
<gene>
    <name evidence="2" type="ORF">HK107_10770</name>
</gene>
<proteinExistence type="predicted"/>
<keyword evidence="1" id="KW-0175">Coiled coil</keyword>
<evidence type="ECO:0008006" key="4">
    <source>
        <dbReference type="Google" id="ProtNLM"/>
    </source>
</evidence>
<keyword evidence="3" id="KW-1185">Reference proteome</keyword>
<sequence>MHLIQSFVLSSVLPAALIVGAAYQALMAMNGPDGFSRAEQLAEIRAEAEADLLALQERQASLEARADRLVLASLDDDLLDERVRANLGHMRPGEYRIAVAELDEVASLEVSTSAALTSLIATALLDQGA</sequence>
<dbReference type="AlphaFoldDB" id="A0A7Y3RNC0"/>
<reference evidence="2 3" key="1">
    <citation type="submission" date="2020-05" db="EMBL/GenBank/DDBJ databases">
        <title>Parvularcula mediterraneae sp. nov., isolated from polypropylene straw from shallow seawater of the seashore of Laganas in Zakynthos island, Greece.</title>
        <authorList>
            <person name="Szabo I."/>
            <person name="Al-Omari J."/>
            <person name="Rado J."/>
            <person name="Szerdahelyi G.S."/>
        </authorList>
    </citation>
    <scope>NUCLEOTIDE SEQUENCE [LARGE SCALE GENOMIC DNA]</scope>
    <source>
        <strain evidence="2 3">ZS-1/3</strain>
    </source>
</reference>
<dbReference type="Pfam" id="PF04977">
    <property type="entry name" value="DivIC"/>
    <property type="match status" value="1"/>
</dbReference>
<dbReference type="InterPro" id="IPR007060">
    <property type="entry name" value="FtsL/DivIC"/>
</dbReference>
<comment type="caution">
    <text evidence="2">The sequence shown here is derived from an EMBL/GenBank/DDBJ whole genome shotgun (WGS) entry which is preliminary data.</text>
</comment>
<evidence type="ECO:0000256" key="1">
    <source>
        <dbReference type="SAM" id="Coils"/>
    </source>
</evidence>
<evidence type="ECO:0000313" key="3">
    <source>
        <dbReference type="Proteomes" id="UP000536835"/>
    </source>
</evidence>
<feature type="coiled-coil region" evidence="1">
    <location>
        <begin position="38"/>
        <end position="65"/>
    </location>
</feature>
<name>A0A7Y3RNC0_9PROT</name>
<evidence type="ECO:0000313" key="2">
    <source>
        <dbReference type="EMBL" id="NNU16800.1"/>
    </source>
</evidence>
<protein>
    <recommendedName>
        <fullName evidence="4">Septum formation initiator</fullName>
    </recommendedName>
</protein>
<dbReference type="Proteomes" id="UP000536835">
    <property type="component" value="Unassembled WGS sequence"/>
</dbReference>